<name>A0AAN6I1M3_9ASCO</name>
<proteinExistence type="predicted"/>
<dbReference type="Proteomes" id="UP000738402">
    <property type="component" value="Unassembled WGS sequence"/>
</dbReference>
<dbReference type="PANTHER" id="PTHR12732:SF0">
    <property type="entry name" value="PCI DOMAIN-CONTAINING PROTEIN 2"/>
    <property type="match status" value="1"/>
</dbReference>
<evidence type="ECO:0000313" key="4">
    <source>
        <dbReference type="Proteomes" id="UP000697297"/>
    </source>
</evidence>
<dbReference type="EMBL" id="JAHLUH010000005">
    <property type="protein sequence ID" value="KAG7728181.1"/>
    <property type="molecule type" value="Genomic_DNA"/>
</dbReference>
<evidence type="ECO:0000313" key="3">
    <source>
        <dbReference type="EMBL" id="KAG7765333.1"/>
    </source>
</evidence>
<keyword evidence="4" id="KW-1185">Reference proteome</keyword>
<feature type="region of interest" description="Disordered" evidence="1">
    <location>
        <begin position="267"/>
        <end position="335"/>
    </location>
</feature>
<gene>
    <name evidence="2" type="ORF">KL933_002307</name>
    <name evidence="3" type="ORF">KL946_002390</name>
</gene>
<feature type="compositionally biased region" description="Low complexity" evidence="1">
    <location>
        <begin position="276"/>
        <end position="286"/>
    </location>
</feature>
<dbReference type="InterPro" id="IPR045114">
    <property type="entry name" value="Csn12-like"/>
</dbReference>
<comment type="caution">
    <text evidence="2">The sequence shown here is derived from an EMBL/GenBank/DDBJ whole genome shotgun (WGS) entry which is preliminary data.</text>
</comment>
<accession>A0AAN6I1M3</accession>
<sequence length="358" mass="38851">MPPASMLQMPDSDQQANWADLVKAHVLVVKAFLVDSDLEAALEQAINMVLSLVRIAQKEDGWICLPLMTATSELRQLGCMYWNMKNGEITLKNDTVPLDERLVDVLQKPFKTCLTDKSDTLARSKKQYVYFFANEVLRCYFKFAKYEAASNLSKVLSKAPNLPALDRSPKSHLVNFHYYNGLRQAAAAHTPGAAARQVPHRKATAWNRALDAVPATAGVLQPVPQPQGGRSGRLRRGIGGAAGPAAQKTALLHLPAAAAVCRAAAGPQGLRRDTEPPAAAGGPAARIRAERGPCVRAGRGREPARTPDRAGPRQGLHLARQQGGRPEQAAAVSKSGYPDIEETRCSLNEILRICKYNK</sequence>
<dbReference type="EMBL" id="JAHLUN010000006">
    <property type="protein sequence ID" value="KAG7765333.1"/>
    <property type="molecule type" value="Genomic_DNA"/>
</dbReference>
<dbReference type="AlphaFoldDB" id="A0AAN6I1M3"/>
<feature type="compositionally biased region" description="Basic and acidic residues" evidence="1">
    <location>
        <begin position="287"/>
        <end position="311"/>
    </location>
</feature>
<organism evidence="2 5">
    <name type="scientific">Ogataea haglerorum</name>
    <dbReference type="NCBI Taxonomy" id="1937702"/>
    <lineage>
        <taxon>Eukaryota</taxon>
        <taxon>Fungi</taxon>
        <taxon>Dikarya</taxon>
        <taxon>Ascomycota</taxon>
        <taxon>Saccharomycotina</taxon>
        <taxon>Pichiomycetes</taxon>
        <taxon>Pichiales</taxon>
        <taxon>Pichiaceae</taxon>
        <taxon>Ogataea</taxon>
    </lineage>
</organism>
<reference evidence="2 4" key="1">
    <citation type="journal article" date="2021" name="G3 (Bethesda)">
        <title>Genomic diversity, chromosomal rearrangements, and interspecies hybridization in the ogataea polymorpha species complex.</title>
        <authorList>
            <person name="Hanson S.J."/>
            <person name="Cinneide E.O."/>
            <person name="Salzberg L.I."/>
            <person name="Wolfe K.H."/>
            <person name="McGowan J."/>
            <person name="Fitzpatrick D.A."/>
            <person name="Matlin K."/>
        </authorList>
    </citation>
    <scope>NUCLEOTIDE SEQUENCE</scope>
    <source>
        <strain evidence="3">81-436-3</strain>
        <strain evidence="2">83-405-1</strain>
    </source>
</reference>
<dbReference type="GO" id="GO:0003723">
    <property type="term" value="F:RNA binding"/>
    <property type="evidence" value="ECO:0007669"/>
    <property type="project" value="InterPro"/>
</dbReference>
<dbReference type="PANTHER" id="PTHR12732">
    <property type="entry name" value="UNCHARACTERIZED PROTEASOME COMPONENT REGION PCI-CONTAINING"/>
    <property type="match status" value="1"/>
</dbReference>
<protein>
    <submittedName>
        <fullName evidence="2">Uncharacterized protein</fullName>
    </submittedName>
</protein>
<dbReference type="GO" id="GO:0003690">
    <property type="term" value="F:double-stranded DNA binding"/>
    <property type="evidence" value="ECO:0007669"/>
    <property type="project" value="InterPro"/>
</dbReference>
<evidence type="ECO:0000313" key="2">
    <source>
        <dbReference type="EMBL" id="KAG7728181.1"/>
    </source>
</evidence>
<dbReference type="Proteomes" id="UP000697297">
    <property type="component" value="Unassembled WGS sequence"/>
</dbReference>
<evidence type="ECO:0000313" key="5">
    <source>
        <dbReference type="Proteomes" id="UP000738402"/>
    </source>
</evidence>
<evidence type="ECO:0000256" key="1">
    <source>
        <dbReference type="SAM" id="MobiDB-lite"/>
    </source>
</evidence>